<feature type="region of interest" description="Disordered" evidence="2">
    <location>
        <begin position="406"/>
        <end position="528"/>
    </location>
</feature>
<feature type="coiled-coil region" evidence="1">
    <location>
        <begin position="194"/>
        <end position="221"/>
    </location>
</feature>
<dbReference type="EMBL" id="UZAN01042510">
    <property type="protein sequence ID" value="VDP76091.1"/>
    <property type="molecule type" value="Genomic_DNA"/>
</dbReference>
<evidence type="ECO:0000313" key="4">
    <source>
        <dbReference type="Proteomes" id="UP000272942"/>
    </source>
</evidence>
<evidence type="ECO:0000256" key="2">
    <source>
        <dbReference type="SAM" id="MobiDB-lite"/>
    </source>
</evidence>
<feature type="compositionally biased region" description="Polar residues" evidence="2">
    <location>
        <begin position="476"/>
        <end position="487"/>
    </location>
</feature>
<feature type="compositionally biased region" description="Basic and acidic residues" evidence="2">
    <location>
        <begin position="322"/>
        <end position="341"/>
    </location>
</feature>
<sequence length="580" mass="65612">MEKDYKDRNLELDLREKNLVEKEQLFESQIQSELQKWVMTGIADYQMMKTQNDTLKAEATVLHEQLTSALNTVQKQKRQLTILQAESIANHALTNEVEQLQNMLSRLKNEFSEERNQLTNRILEQKNQMQRLVKHLTLAGNEISIESPIMEERKSAYEQIPRANQSQRDFLSVSAKLENTNPVPTTDVDPTTRLDHWMDKLNESKQRMSRLRADSEQLETAYDRWCTSNPNCIAKLDYENLVNSCLNERAGHNCTHSVTEFSCAILPHVGSGSKWHNDAASAVNSDEELRCSDEKAASDRCSSHVGVTTRTHTSRSELSVEIDDRLHREPHKTADGSRSARDTATADEQKMIGMNEFTERSSRSVHAGLEENELLSAKITYRDKDNPTNRSTDISDAFEASQPIKFSSLAEKQPLNPPDSSISSKETTEDLNENSEKAMQNADHSTENDDTTLEDAEEEVSVNIEAEAEDKENDPLTPTSKSDQLLQRSGADELMQRYMELSKTTNRVSEAARITEEEDGLNKAGSSEEYKGTTLLTHFLNNPEFISSDTESNSSACEQVPELDDLNTGRERSDPSELAW</sequence>
<keyword evidence="1" id="KW-0175">Coiled coil</keyword>
<feature type="region of interest" description="Disordered" evidence="2">
    <location>
        <begin position="302"/>
        <end position="369"/>
    </location>
</feature>
<evidence type="ECO:0000256" key="1">
    <source>
        <dbReference type="SAM" id="Coils"/>
    </source>
</evidence>
<organism evidence="5">
    <name type="scientific">Echinostoma caproni</name>
    <dbReference type="NCBI Taxonomy" id="27848"/>
    <lineage>
        <taxon>Eukaryota</taxon>
        <taxon>Metazoa</taxon>
        <taxon>Spiralia</taxon>
        <taxon>Lophotrochozoa</taxon>
        <taxon>Platyhelminthes</taxon>
        <taxon>Trematoda</taxon>
        <taxon>Digenea</taxon>
        <taxon>Plagiorchiida</taxon>
        <taxon>Echinostomata</taxon>
        <taxon>Echinostomatoidea</taxon>
        <taxon>Echinostomatidae</taxon>
        <taxon>Echinostoma</taxon>
    </lineage>
</organism>
<keyword evidence="4" id="KW-1185">Reference proteome</keyword>
<accession>A0A183AF99</accession>
<dbReference type="Proteomes" id="UP000272942">
    <property type="component" value="Unassembled WGS sequence"/>
</dbReference>
<dbReference type="WBParaSite" id="ECPE_0000564701-mRNA-1">
    <property type="protein sequence ID" value="ECPE_0000564701-mRNA-1"/>
    <property type="gene ID" value="ECPE_0000564701"/>
</dbReference>
<feature type="compositionally biased region" description="Polar residues" evidence="2">
    <location>
        <begin position="544"/>
        <end position="557"/>
    </location>
</feature>
<feature type="compositionally biased region" description="Acidic residues" evidence="2">
    <location>
        <begin position="448"/>
        <end position="472"/>
    </location>
</feature>
<feature type="coiled-coil region" evidence="1">
    <location>
        <begin position="66"/>
        <end position="135"/>
    </location>
</feature>
<dbReference type="AlphaFoldDB" id="A0A183AF99"/>
<protein>
    <submittedName>
        <fullName evidence="5">CAP-Gly domain-containing protein</fullName>
    </submittedName>
</protein>
<evidence type="ECO:0000313" key="5">
    <source>
        <dbReference type="WBParaSite" id="ECPE_0000564701-mRNA-1"/>
    </source>
</evidence>
<reference evidence="3 4" key="2">
    <citation type="submission" date="2018-11" db="EMBL/GenBank/DDBJ databases">
        <authorList>
            <consortium name="Pathogen Informatics"/>
        </authorList>
    </citation>
    <scope>NUCLEOTIDE SEQUENCE [LARGE SCALE GENOMIC DNA]</scope>
    <source>
        <strain evidence="3 4">Egypt</strain>
    </source>
</reference>
<evidence type="ECO:0000313" key="3">
    <source>
        <dbReference type="EMBL" id="VDP76091.1"/>
    </source>
</evidence>
<feature type="compositionally biased region" description="Basic and acidic residues" evidence="2">
    <location>
        <begin position="567"/>
        <end position="580"/>
    </location>
</feature>
<reference evidence="5" key="1">
    <citation type="submission" date="2016-06" db="UniProtKB">
        <authorList>
            <consortium name="WormBaseParasite"/>
        </authorList>
    </citation>
    <scope>IDENTIFICATION</scope>
</reference>
<gene>
    <name evidence="3" type="ORF">ECPE_LOCUS5634</name>
</gene>
<name>A0A183AF99_9TREM</name>
<proteinExistence type="predicted"/>
<feature type="region of interest" description="Disordered" evidence="2">
    <location>
        <begin position="544"/>
        <end position="580"/>
    </location>
</feature>